<dbReference type="Pfam" id="PF07244">
    <property type="entry name" value="POTRA"/>
    <property type="match status" value="1"/>
</dbReference>
<dbReference type="PROSITE" id="PS51779">
    <property type="entry name" value="POTRA"/>
    <property type="match status" value="1"/>
</dbReference>
<protein>
    <recommendedName>
        <fullName evidence="5">POTRA domain-containing protein</fullName>
    </recommendedName>
</protein>
<evidence type="ECO:0000256" key="4">
    <source>
        <dbReference type="SAM" id="SignalP"/>
    </source>
</evidence>
<accession>A0A291PHW1</accession>
<feature type="domain" description="POTRA" evidence="5">
    <location>
        <begin position="144"/>
        <end position="221"/>
    </location>
</feature>
<dbReference type="KEGG" id="ato:CIW82_09875"/>
<feature type="signal peptide" evidence="4">
    <location>
        <begin position="1"/>
        <end position="28"/>
    </location>
</feature>
<dbReference type="AlphaFoldDB" id="A0A291PHW1"/>
<reference evidence="6 7" key="1">
    <citation type="submission" date="2017-08" db="EMBL/GenBank/DDBJ databases">
        <title>Complete Genome Sequence of Acetobacter tropicalis Oregon-R-modENCODE STRAIN BDGP1, an acetic acid bacterium isolated from Drosophila melanogaster gut.</title>
        <authorList>
            <person name="Wan K.H."/>
            <person name="Yu C."/>
            <person name="Park S."/>
            <person name="Hammonds A.S."/>
            <person name="Booth B.W."/>
            <person name="Celniker S.E."/>
        </authorList>
    </citation>
    <scope>NUCLEOTIDE SEQUENCE [LARGE SCALE GENOMIC DNA]</scope>
    <source>
        <strain evidence="6 7">BDGP1</strain>
    </source>
</reference>
<keyword evidence="4" id="KW-0732">Signal</keyword>
<feature type="compositionally biased region" description="Polar residues" evidence="3">
    <location>
        <begin position="39"/>
        <end position="49"/>
    </location>
</feature>
<dbReference type="Gene3D" id="3.10.20.310">
    <property type="entry name" value="membrane protein fhac"/>
    <property type="match status" value="2"/>
</dbReference>
<dbReference type="EMBL" id="CP022699">
    <property type="protein sequence ID" value="ATJ90951.1"/>
    <property type="molecule type" value="Genomic_DNA"/>
</dbReference>
<comment type="subcellular location">
    <subcellularLocation>
        <location evidence="1">Membrane</location>
    </subcellularLocation>
</comment>
<evidence type="ECO:0000256" key="1">
    <source>
        <dbReference type="ARBA" id="ARBA00004370"/>
    </source>
</evidence>
<feature type="chain" id="PRO_5012268139" description="POTRA domain-containing protein" evidence="4">
    <location>
        <begin position="29"/>
        <end position="224"/>
    </location>
</feature>
<organism evidence="6 7">
    <name type="scientific">Acetobacter tropicalis</name>
    <dbReference type="NCBI Taxonomy" id="104102"/>
    <lineage>
        <taxon>Bacteria</taxon>
        <taxon>Pseudomonadati</taxon>
        <taxon>Pseudomonadota</taxon>
        <taxon>Alphaproteobacteria</taxon>
        <taxon>Acetobacterales</taxon>
        <taxon>Acetobacteraceae</taxon>
        <taxon>Acetobacter</taxon>
    </lineage>
</organism>
<evidence type="ECO:0000256" key="2">
    <source>
        <dbReference type="ARBA" id="ARBA00023136"/>
    </source>
</evidence>
<dbReference type="InterPro" id="IPR010827">
    <property type="entry name" value="BamA/TamA_POTRA"/>
</dbReference>
<name>A0A291PHW1_9PROT</name>
<evidence type="ECO:0000259" key="5">
    <source>
        <dbReference type="PROSITE" id="PS51779"/>
    </source>
</evidence>
<proteinExistence type="predicted"/>
<gene>
    <name evidence="6" type="ORF">CIW82_09875</name>
</gene>
<feature type="region of interest" description="Disordered" evidence="3">
    <location>
        <begin position="31"/>
        <end position="54"/>
    </location>
</feature>
<keyword evidence="2" id="KW-0472">Membrane</keyword>
<evidence type="ECO:0000256" key="3">
    <source>
        <dbReference type="SAM" id="MobiDB-lite"/>
    </source>
</evidence>
<evidence type="ECO:0000313" key="6">
    <source>
        <dbReference type="EMBL" id="ATJ90951.1"/>
    </source>
</evidence>
<sequence length="224" mass="24267">MEPVLMRNAVPCAVIGLSLLGAAIPAWAQTPTSIPPSDAPSQTPQSKETTALPPVNKPLVLKQLTIAGNQRIPSNRLMAAVPFHVGDTISQSRITEGLQDVMKVYQQENVGGKFHQNLKINGKDVIVEWTVEETGAAADPVRPLKLESADFTGNLHISTANLRKALHIQPGGIVTPAEVLSDEKSVQAMYVKKNIGVTIVPEVRYPHHDDRVAITYHVTERAPD</sequence>
<evidence type="ECO:0000313" key="7">
    <source>
        <dbReference type="Proteomes" id="UP000220394"/>
    </source>
</evidence>
<dbReference type="InterPro" id="IPR034746">
    <property type="entry name" value="POTRA"/>
</dbReference>
<dbReference type="Proteomes" id="UP000220394">
    <property type="component" value="Chromosome"/>
</dbReference>
<dbReference type="GO" id="GO:0019867">
    <property type="term" value="C:outer membrane"/>
    <property type="evidence" value="ECO:0007669"/>
    <property type="project" value="InterPro"/>
</dbReference>